<dbReference type="GO" id="GO:0098796">
    <property type="term" value="C:membrane protein complex"/>
    <property type="evidence" value="ECO:0007669"/>
    <property type="project" value="UniProtKB-ARBA"/>
</dbReference>
<gene>
    <name evidence="6" type="ORF">SAMN04489765_4174</name>
</gene>
<keyword evidence="3 6" id="KW-0067">ATP-binding</keyword>
<dbReference type="PANTHER" id="PTHR24220:SF685">
    <property type="entry name" value="ABC TRANSPORTER RELATED"/>
    <property type="match status" value="1"/>
</dbReference>
<dbReference type="EMBL" id="FNLF01000002">
    <property type="protein sequence ID" value="SDR24553.1"/>
    <property type="molecule type" value="Genomic_DNA"/>
</dbReference>
<evidence type="ECO:0000256" key="3">
    <source>
        <dbReference type="ARBA" id="ARBA00022840"/>
    </source>
</evidence>
<evidence type="ECO:0000256" key="4">
    <source>
        <dbReference type="SAM" id="MobiDB-lite"/>
    </source>
</evidence>
<dbReference type="AlphaFoldDB" id="A0A1H1HGM8"/>
<dbReference type="PROSITE" id="PS00211">
    <property type="entry name" value="ABC_TRANSPORTER_1"/>
    <property type="match status" value="1"/>
</dbReference>
<keyword evidence="7" id="KW-1185">Reference proteome</keyword>
<reference evidence="7" key="1">
    <citation type="submission" date="2016-10" db="EMBL/GenBank/DDBJ databases">
        <authorList>
            <person name="Varghese N."/>
            <person name="Submissions S."/>
        </authorList>
    </citation>
    <scope>NUCLEOTIDE SEQUENCE [LARGE SCALE GENOMIC DNA]</scope>
    <source>
        <strain evidence="7">DSM 44142</strain>
    </source>
</reference>
<keyword evidence="2" id="KW-0547">Nucleotide-binding</keyword>
<dbReference type="InterPro" id="IPR017911">
    <property type="entry name" value="MacB-like_ATP-bd"/>
</dbReference>
<organism evidence="6 7">
    <name type="scientific">Tsukamurella pulmonis</name>
    <dbReference type="NCBI Taxonomy" id="47312"/>
    <lineage>
        <taxon>Bacteria</taxon>
        <taxon>Bacillati</taxon>
        <taxon>Actinomycetota</taxon>
        <taxon>Actinomycetes</taxon>
        <taxon>Mycobacteriales</taxon>
        <taxon>Tsukamurellaceae</taxon>
        <taxon>Tsukamurella</taxon>
    </lineage>
</organism>
<dbReference type="CDD" id="cd03255">
    <property type="entry name" value="ABC_MJ0796_LolCDE_FtsE"/>
    <property type="match status" value="1"/>
</dbReference>
<dbReference type="PROSITE" id="PS50893">
    <property type="entry name" value="ABC_TRANSPORTER_2"/>
    <property type="match status" value="1"/>
</dbReference>
<feature type="region of interest" description="Disordered" evidence="4">
    <location>
        <begin position="1"/>
        <end position="29"/>
    </location>
</feature>
<evidence type="ECO:0000256" key="2">
    <source>
        <dbReference type="ARBA" id="ARBA00022741"/>
    </source>
</evidence>
<name>A0A1H1HGM8_9ACTN</name>
<evidence type="ECO:0000313" key="6">
    <source>
        <dbReference type="EMBL" id="SDR24553.1"/>
    </source>
</evidence>
<dbReference type="GO" id="GO:0022857">
    <property type="term" value="F:transmembrane transporter activity"/>
    <property type="evidence" value="ECO:0007669"/>
    <property type="project" value="UniProtKB-ARBA"/>
</dbReference>
<dbReference type="GO" id="GO:0005524">
    <property type="term" value="F:ATP binding"/>
    <property type="evidence" value="ECO:0007669"/>
    <property type="project" value="UniProtKB-KW"/>
</dbReference>
<evidence type="ECO:0000259" key="5">
    <source>
        <dbReference type="PROSITE" id="PS50893"/>
    </source>
</evidence>
<dbReference type="Gene3D" id="3.40.50.300">
    <property type="entry name" value="P-loop containing nucleotide triphosphate hydrolases"/>
    <property type="match status" value="1"/>
</dbReference>
<dbReference type="FunFam" id="3.40.50.300:FF:000032">
    <property type="entry name" value="Export ABC transporter ATP-binding protein"/>
    <property type="match status" value="1"/>
</dbReference>
<dbReference type="STRING" id="47312.SAMN04489765_4174"/>
<proteinExistence type="predicted"/>
<dbReference type="InterPro" id="IPR003593">
    <property type="entry name" value="AAA+_ATPase"/>
</dbReference>
<dbReference type="OrthoDB" id="9802264at2"/>
<dbReference type="InterPro" id="IPR003439">
    <property type="entry name" value="ABC_transporter-like_ATP-bd"/>
</dbReference>
<dbReference type="SMART" id="SM00382">
    <property type="entry name" value="AAA"/>
    <property type="match status" value="1"/>
</dbReference>
<dbReference type="GO" id="GO:0005886">
    <property type="term" value="C:plasma membrane"/>
    <property type="evidence" value="ECO:0007669"/>
    <property type="project" value="TreeGrafter"/>
</dbReference>
<dbReference type="PANTHER" id="PTHR24220">
    <property type="entry name" value="IMPORT ATP-BINDING PROTEIN"/>
    <property type="match status" value="1"/>
</dbReference>
<feature type="domain" description="ABC transporter" evidence="5">
    <location>
        <begin position="36"/>
        <end position="276"/>
    </location>
</feature>
<dbReference type="Pfam" id="PF00005">
    <property type="entry name" value="ABC_tran"/>
    <property type="match status" value="1"/>
</dbReference>
<dbReference type="Proteomes" id="UP000183053">
    <property type="component" value="Unassembled WGS sequence"/>
</dbReference>
<dbReference type="InterPro" id="IPR017871">
    <property type="entry name" value="ABC_transporter-like_CS"/>
</dbReference>
<feature type="compositionally biased region" description="Low complexity" evidence="4">
    <location>
        <begin position="1"/>
        <end position="15"/>
    </location>
</feature>
<sequence>MVPAADDPAPSAPDDGGMHPDHASGTLAPPRSVPVVALAGVTKSYGSGDATVVALDAVDLTIAPGGFTAVMGPSGSGKSTLLNLAAGLDRPTHGEVHLAGAAITALPDDALADLRSATAGFIFQAFNLVQSMTARENIELPYLLRGARITGEDAGWIDYLAETLGITGLLHRRPGAMSGGQQQRVAIARAMAARPQVIFADEPTGSLDTRTSREVLSILKAACAQYRQTVVMVTHDPVAASYADRILVVADGRVVGDYAPMPAGRIAAMMVELEGGAR</sequence>
<accession>A0A1H1HGM8</accession>
<dbReference type="GO" id="GO:0016887">
    <property type="term" value="F:ATP hydrolysis activity"/>
    <property type="evidence" value="ECO:0007669"/>
    <property type="project" value="InterPro"/>
</dbReference>
<dbReference type="InterPro" id="IPR027417">
    <property type="entry name" value="P-loop_NTPase"/>
</dbReference>
<evidence type="ECO:0000313" key="7">
    <source>
        <dbReference type="Proteomes" id="UP000183053"/>
    </source>
</evidence>
<protein>
    <submittedName>
        <fullName evidence="6">Putative ABC transport system ATP-binding protein</fullName>
    </submittedName>
</protein>
<evidence type="ECO:0000256" key="1">
    <source>
        <dbReference type="ARBA" id="ARBA00022448"/>
    </source>
</evidence>
<dbReference type="InterPro" id="IPR015854">
    <property type="entry name" value="ABC_transpr_LolD-like"/>
</dbReference>
<dbReference type="SUPFAM" id="SSF52540">
    <property type="entry name" value="P-loop containing nucleoside triphosphate hydrolases"/>
    <property type="match status" value="1"/>
</dbReference>
<keyword evidence="1" id="KW-0813">Transport</keyword>